<dbReference type="OrthoDB" id="2498029at2759"/>
<dbReference type="eggNOG" id="KOG1455">
    <property type="taxonomic scope" value="Eukaryota"/>
</dbReference>
<dbReference type="InterPro" id="IPR029058">
    <property type="entry name" value="AB_hydrolase_fold"/>
</dbReference>
<protein>
    <recommendedName>
        <fullName evidence="2">Serine aminopeptidase S33 domain-containing protein</fullName>
    </recommendedName>
</protein>
<keyword evidence="4" id="KW-1185">Reference proteome</keyword>
<dbReference type="Gene3D" id="3.40.50.1820">
    <property type="entry name" value="alpha/beta hydrolase"/>
    <property type="match status" value="1"/>
</dbReference>
<dbReference type="InterPro" id="IPR051044">
    <property type="entry name" value="MAG_DAG_Lipase"/>
</dbReference>
<dbReference type="RefSeq" id="XP_007509686.1">
    <property type="nucleotide sequence ID" value="XM_007509624.1"/>
</dbReference>
<evidence type="ECO:0000313" key="3">
    <source>
        <dbReference type="EMBL" id="CCO18801.1"/>
    </source>
</evidence>
<dbReference type="InterPro" id="IPR022742">
    <property type="entry name" value="Hydrolase_4"/>
</dbReference>
<evidence type="ECO:0000259" key="2">
    <source>
        <dbReference type="Pfam" id="PF12146"/>
    </source>
</evidence>
<feature type="domain" description="Serine aminopeptidase S33" evidence="2">
    <location>
        <begin position="38"/>
        <end position="286"/>
    </location>
</feature>
<evidence type="ECO:0000256" key="1">
    <source>
        <dbReference type="SAM" id="MobiDB-lite"/>
    </source>
</evidence>
<name>K8EL78_9CHLO</name>
<organism evidence="3 4">
    <name type="scientific">Bathycoccus prasinos</name>
    <dbReference type="NCBI Taxonomy" id="41875"/>
    <lineage>
        <taxon>Eukaryota</taxon>
        <taxon>Viridiplantae</taxon>
        <taxon>Chlorophyta</taxon>
        <taxon>Mamiellophyceae</taxon>
        <taxon>Mamiellales</taxon>
        <taxon>Bathycoccaceae</taxon>
        <taxon>Bathycoccus</taxon>
    </lineage>
</organism>
<proteinExistence type="predicted"/>
<dbReference type="EMBL" id="FO082267">
    <property type="protein sequence ID" value="CCO18801.1"/>
    <property type="molecule type" value="Genomic_DNA"/>
</dbReference>
<dbReference type="GeneID" id="19012328"/>
<evidence type="ECO:0000313" key="4">
    <source>
        <dbReference type="Proteomes" id="UP000198341"/>
    </source>
</evidence>
<feature type="region of interest" description="Disordered" evidence="1">
    <location>
        <begin position="340"/>
        <end position="374"/>
    </location>
</feature>
<dbReference type="PANTHER" id="PTHR11614">
    <property type="entry name" value="PHOSPHOLIPASE-RELATED"/>
    <property type="match status" value="1"/>
</dbReference>
<dbReference type="STRING" id="41875.K8EL78"/>
<dbReference type="KEGG" id="bpg:Bathy12g00340"/>
<dbReference type="AlphaFoldDB" id="K8EL78"/>
<gene>
    <name evidence="3" type="ordered locus">Bathy12g00340</name>
</gene>
<dbReference type="Proteomes" id="UP000198341">
    <property type="component" value="Chromosome 12"/>
</dbReference>
<accession>K8EL78</accession>
<feature type="compositionally biased region" description="Low complexity" evidence="1">
    <location>
        <begin position="340"/>
        <end position="349"/>
    </location>
</feature>
<sequence>MTTGESDFLFLERGEKKRKLFVRTDLPSATKRNIINCVVLFSHGLHEHSSRFAETFSLWASAKYNIASVSFDHIGHGKSDNYDCEIKHQIESFEKCVEDFRAVVEYAQMRFGRKVPIALAGVSLGGLFALRCAMTYPKNYFFAIVLIAPAINVKWTAQKKALAMVGEVIAKATPNMKVVPATTMQSLTEDAATAREFEEDPFNYVGKARARFGNEILKAMKGLEKASESGRLDGITRNILAVHAEKDAATCAQSTERLFSRSLKSIPNKQFVKLTHTKGHLLLHEPGCEWTRALIGRFLVEAVLEMKNSNSSSSSLASSSESSSLMKTNDVLFSSLSSSSMIRNNSNSHNRSKLVEKEDQDQEEEERKRKKMYQRAFLESVDERNFLLAKSRL</sequence>
<dbReference type="SUPFAM" id="SSF53474">
    <property type="entry name" value="alpha/beta-Hydrolases"/>
    <property type="match status" value="1"/>
</dbReference>
<dbReference type="Pfam" id="PF12146">
    <property type="entry name" value="Hydrolase_4"/>
    <property type="match status" value="1"/>
</dbReference>
<reference evidence="3 4" key="1">
    <citation type="submission" date="2011-10" db="EMBL/GenBank/DDBJ databases">
        <authorList>
            <person name="Genoscope - CEA"/>
        </authorList>
    </citation>
    <scope>NUCLEOTIDE SEQUENCE [LARGE SCALE GENOMIC DNA]</scope>
    <source>
        <strain evidence="3 4">RCC 1105</strain>
    </source>
</reference>